<sequence length="368" mass="40335">MIRHLLCTLIAASATERACRTYDLSSRNDTAQRAVWAAVPRTDCEACLLFTAGNCTKKACKPHRQDGKHQTRHDCPKFVNAVPNRPHEGWPALRARKSTYAWPSWLPGPNATNRCGAYREMRARRDITLVRWMGDSVARQIVETSQEYCGFSPFDELGVARRSLLPAGAPIIPSTENEAWQRGVVGAASSQTVFVANMGLHHHDHAELAAHLKVIFSVLMEAVDAGAVALYAETTAQHFATTTGGYFASGMKSSARPIAHYNCVPASFHNASCHGAGRQHPEAELDTGWRNAVAWDAFRAAQGNRTGGPTPRLRMLRLHELTQPLWDLHPGGRDCTHFCFSPGLVEAILGELVEAVDAAFAGRSVDLY</sequence>
<organism evidence="1 2">
    <name type="scientific">Pelagomonas calceolata</name>
    <dbReference type="NCBI Taxonomy" id="35677"/>
    <lineage>
        <taxon>Eukaryota</taxon>
        <taxon>Sar</taxon>
        <taxon>Stramenopiles</taxon>
        <taxon>Ochrophyta</taxon>
        <taxon>Pelagophyceae</taxon>
        <taxon>Pelagomonadales</taxon>
        <taxon>Pelagomonadaceae</taxon>
        <taxon>Pelagomonas</taxon>
    </lineage>
</organism>
<accession>A0A8J2STG6</accession>
<name>A0A8J2STG6_9STRA</name>
<evidence type="ECO:0000313" key="2">
    <source>
        <dbReference type="Proteomes" id="UP000789595"/>
    </source>
</evidence>
<keyword evidence="2" id="KW-1185">Reference proteome</keyword>
<dbReference type="AlphaFoldDB" id="A0A8J2STG6"/>
<reference evidence="1" key="1">
    <citation type="submission" date="2021-11" db="EMBL/GenBank/DDBJ databases">
        <authorList>
            <consortium name="Genoscope - CEA"/>
            <person name="William W."/>
        </authorList>
    </citation>
    <scope>NUCLEOTIDE SEQUENCE</scope>
</reference>
<proteinExistence type="predicted"/>
<evidence type="ECO:0000313" key="1">
    <source>
        <dbReference type="EMBL" id="CAH0374416.1"/>
    </source>
</evidence>
<comment type="caution">
    <text evidence="1">The sequence shown here is derived from an EMBL/GenBank/DDBJ whole genome shotgun (WGS) entry which is preliminary data.</text>
</comment>
<dbReference type="Proteomes" id="UP000789595">
    <property type="component" value="Unassembled WGS sequence"/>
</dbReference>
<dbReference type="EMBL" id="CAKKNE010000004">
    <property type="protein sequence ID" value="CAH0374416.1"/>
    <property type="molecule type" value="Genomic_DNA"/>
</dbReference>
<protein>
    <submittedName>
        <fullName evidence="1">Uncharacterized protein</fullName>
    </submittedName>
</protein>
<gene>
    <name evidence="1" type="ORF">PECAL_4P16950</name>
</gene>